<proteinExistence type="predicted"/>
<accession>A0A0N0U794</accession>
<sequence length="191" mass="22411">MAHEIRGITLAFSKYFREINAHAYSMVMQATSYFVFLSFTNSHLITSFRKVSKIVDTDLSPSLARICWVDFTLCLLDKETPKRYVPLYTKNLLLRKIFISSHLLLYIMSLFQRDYVVYIEVCPISIQPNVLSIETNTYSVGAQTTPGPYRILNLLHWNDVPRTWRIFGPNFQYFFSFKLITNSFIHGKWQV</sequence>
<protein>
    <submittedName>
        <fullName evidence="1">Uncharacterized protein</fullName>
    </submittedName>
</protein>
<keyword evidence="2" id="KW-1185">Reference proteome</keyword>
<dbReference type="EMBL" id="KQ435709">
    <property type="protein sequence ID" value="KOX80028.1"/>
    <property type="molecule type" value="Genomic_DNA"/>
</dbReference>
<evidence type="ECO:0000313" key="2">
    <source>
        <dbReference type="Proteomes" id="UP000053105"/>
    </source>
</evidence>
<gene>
    <name evidence="1" type="ORF">WN51_06440</name>
</gene>
<reference evidence="1 2" key="1">
    <citation type="submission" date="2015-07" db="EMBL/GenBank/DDBJ databases">
        <title>The genome of Melipona quadrifasciata.</title>
        <authorList>
            <person name="Pan H."/>
            <person name="Kapheim K."/>
        </authorList>
    </citation>
    <scope>NUCLEOTIDE SEQUENCE [LARGE SCALE GENOMIC DNA]</scope>
    <source>
        <strain evidence="1">0111107301</strain>
        <tissue evidence="1">Whole body</tissue>
    </source>
</reference>
<dbReference type="AlphaFoldDB" id="A0A0N0U794"/>
<dbReference type="Proteomes" id="UP000053105">
    <property type="component" value="Unassembled WGS sequence"/>
</dbReference>
<evidence type="ECO:0000313" key="1">
    <source>
        <dbReference type="EMBL" id="KOX80028.1"/>
    </source>
</evidence>
<organism evidence="1 2">
    <name type="scientific">Melipona quadrifasciata</name>
    <dbReference type="NCBI Taxonomy" id="166423"/>
    <lineage>
        <taxon>Eukaryota</taxon>
        <taxon>Metazoa</taxon>
        <taxon>Ecdysozoa</taxon>
        <taxon>Arthropoda</taxon>
        <taxon>Hexapoda</taxon>
        <taxon>Insecta</taxon>
        <taxon>Pterygota</taxon>
        <taxon>Neoptera</taxon>
        <taxon>Endopterygota</taxon>
        <taxon>Hymenoptera</taxon>
        <taxon>Apocrita</taxon>
        <taxon>Aculeata</taxon>
        <taxon>Apoidea</taxon>
        <taxon>Anthophila</taxon>
        <taxon>Apidae</taxon>
        <taxon>Melipona</taxon>
    </lineage>
</organism>
<name>A0A0N0U794_9HYME</name>